<comment type="caution">
    <text evidence="3">The sequence shown here is derived from an EMBL/GenBank/DDBJ whole genome shotgun (WGS) entry which is preliminary data.</text>
</comment>
<feature type="signal peptide" evidence="2">
    <location>
        <begin position="1"/>
        <end position="22"/>
    </location>
</feature>
<feature type="region of interest" description="Disordered" evidence="1">
    <location>
        <begin position="389"/>
        <end position="496"/>
    </location>
</feature>
<feature type="region of interest" description="Disordered" evidence="1">
    <location>
        <begin position="350"/>
        <end position="373"/>
    </location>
</feature>
<feature type="chain" id="PRO_5040878243" evidence="2">
    <location>
        <begin position="23"/>
        <end position="725"/>
    </location>
</feature>
<evidence type="ECO:0000256" key="1">
    <source>
        <dbReference type="SAM" id="MobiDB-lite"/>
    </source>
</evidence>
<feature type="region of interest" description="Disordered" evidence="1">
    <location>
        <begin position="220"/>
        <end position="270"/>
    </location>
</feature>
<dbReference type="OrthoDB" id="10675940at2759"/>
<feature type="compositionally biased region" description="Basic and acidic residues" evidence="1">
    <location>
        <begin position="220"/>
        <end position="238"/>
    </location>
</feature>
<evidence type="ECO:0000256" key="2">
    <source>
        <dbReference type="SAM" id="SignalP"/>
    </source>
</evidence>
<feature type="compositionally biased region" description="Polar residues" evidence="1">
    <location>
        <begin position="420"/>
        <end position="444"/>
    </location>
</feature>
<dbReference type="EMBL" id="CAOQHR010000001">
    <property type="protein sequence ID" value="CAI6233483.1"/>
    <property type="molecule type" value="Genomic_DNA"/>
</dbReference>
<name>A0A9W4XG37_9PLEO</name>
<proteinExistence type="predicted"/>
<dbReference type="Proteomes" id="UP001152607">
    <property type="component" value="Unassembled WGS sequence"/>
</dbReference>
<accession>A0A9W4XG37</accession>
<feature type="region of interest" description="Disordered" evidence="1">
    <location>
        <begin position="164"/>
        <end position="206"/>
    </location>
</feature>
<sequence>MNQTKQFVLAHAAVSCPLCVCCQTLPYTPPLACLFLAPTPCFCPRHYLVLQIWYHLFAVNNPARLSWPSHALVVSAHPLPHHVAWVNTSTQHLIWDVPAPPVFSPPHRRISPLTHYFPLLHLTAFHFALNLDTLLTEPTEIDTTFSDDQPVHADVMSEAWRLPIPPYGDGKAKKDDGYESDDNYTDTRIRDRARTEPATIDSDEEFEQVEAWLTEIDEKRRGVDRPKPRASGRSREESPNYVIHNSTDTETSDKVEVPDTPIQREGSDDSSVMREWMNATAVANPPRTPIQLGPSEADRCEWDRMRIVCTPTPPGGISRNDRYMPKKGYNISEYPDEQSNNLNINAERHDFNKSSTSPFKPKHEDADAGKPIMAEQTSNTTTEWMESFPLFEPHRPPPPPPVSRMEPFPAFEPHGPLPQSPVSKTESFSAFDSTVTPPSTTHSRPSILESTPLFEPHRPPPPPPVSRMDPIPPVDPNQPPSQTPTSNSSTTPPPLPLPLATICMRLQEHATFVTMLRNRTTLANQIFLSPYPHNPLKLPIPWTIPAWDQSSLYPDIRAGYLSLEDYIANYLRERLAVLRAEVSTTPSAMRSAAEIADAEAKSEELSRIIVRCKVHDFTLSQDREHEVTPSRVTSSTLIIAPWMASEEKEVRAMVDDMDQALKAAVESKIAIGIFAEEEENVPPIVRVQGRDEERTRAWPDEWKRFERLENLEKKEFPGRFVGSWK</sequence>
<protein>
    <submittedName>
        <fullName evidence="3">Uncharacterized protein</fullName>
    </submittedName>
</protein>
<keyword evidence="2" id="KW-0732">Signal</keyword>
<dbReference type="PROSITE" id="PS51257">
    <property type="entry name" value="PROKAR_LIPOPROTEIN"/>
    <property type="match status" value="1"/>
</dbReference>
<evidence type="ECO:0000313" key="3">
    <source>
        <dbReference type="EMBL" id="CAI6233483.1"/>
    </source>
</evidence>
<gene>
    <name evidence="3" type="ORF">PDIGIT_LOCUS307</name>
</gene>
<evidence type="ECO:0000313" key="4">
    <source>
        <dbReference type="Proteomes" id="UP001152607"/>
    </source>
</evidence>
<organism evidence="3 4">
    <name type="scientific">Periconia digitata</name>
    <dbReference type="NCBI Taxonomy" id="1303443"/>
    <lineage>
        <taxon>Eukaryota</taxon>
        <taxon>Fungi</taxon>
        <taxon>Dikarya</taxon>
        <taxon>Ascomycota</taxon>
        <taxon>Pezizomycotina</taxon>
        <taxon>Dothideomycetes</taxon>
        <taxon>Pleosporomycetidae</taxon>
        <taxon>Pleosporales</taxon>
        <taxon>Massarineae</taxon>
        <taxon>Periconiaceae</taxon>
        <taxon>Periconia</taxon>
    </lineage>
</organism>
<feature type="compositionally biased region" description="Pro residues" evidence="1">
    <location>
        <begin position="459"/>
        <end position="482"/>
    </location>
</feature>
<dbReference type="AlphaFoldDB" id="A0A9W4XG37"/>
<keyword evidence="4" id="KW-1185">Reference proteome</keyword>
<feature type="compositionally biased region" description="Basic and acidic residues" evidence="1">
    <location>
        <begin position="185"/>
        <end position="195"/>
    </location>
</feature>
<reference evidence="3" key="1">
    <citation type="submission" date="2023-01" db="EMBL/GenBank/DDBJ databases">
        <authorList>
            <person name="Van Ghelder C."/>
            <person name="Rancurel C."/>
        </authorList>
    </citation>
    <scope>NUCLEOTIDE SEQUENCE</scope>
    <source>
        <strain evidence="3">CNCM I-4278</strain>
    </source>
</reference>